<dbReference type="PANTHER" id="PTHR38686">
    <property type="entry name" value="APOLIPOPROTEIN N-ACYLTRANSFERASE"/>
    <property type="match status" value="1"/>
</dbReference>
<evidence type="ECO:0000256" key="7">
    <source>
        <dbReference type="ARBA" id="ARBA00023136"/>
    </source>
</evidence>
<feature type="transmembrane region" description="Helical" evidence="9">
    <location>
        <begin position="204"/>
        <end position="221"/>
    </location>
</feature>
<feature type="transmembrane region" description="Helical" evidence="9">
    <location>
        <begin position="97"/>
        <end position="121"/>
    </location>
</feature>
<keyword evidence="7 9" id="KW-0472">Membrane</keyword>
<dbReference type="InterPro" id="IPR003010">
    <property type="entry name" value="C-N_Hydrolase"/>
</dbReference>
<proteinExistence type="inferred from homology"/>
<dbReference type="EMBL" id="FYDG01000005">
    <property type="protein sequence ID" value="SNB73388.1"/>
    <property type="molecule type" value="Genomic_DNA"/>
</dbReference>
<dbReference type="OrthoDB" id="9804277at2"/>
<comment type="function">
    <text evidence="9">Catalyzes the phospholipid dependent N-acylation of the N-terminal cysteine of apolipoprotein, the last step in lipoprotein maturation.</text>
</comment>
<feature type="transmembrane region" description="Helical" evidence="9">
    <location>
        <begin position="71"/>
        <end position="91"/>
    </location>
</feature>
<dbReference type="EC" id="2.3.1.269" evidence="9"/>
<comment type="pathway">
    <text evidence="9">Protein modification; lipoprotein biosynthesis (N-acyl transfer).</text>
</comment>
<comment type="subcellular location">
    <subcellularLocation>
        <location evidence="1 9">Cell membrane</location>
        <topology evidence="1 9">Multi-pass membrane protein</topology>
    </subcellularLocation>
</comment>
<keyword evidence="12" id="KW-1185">Reference proteome</keyword>
<dbReference type="Gene3D" id="3.60.110.10">
    <property type="entry name" value="Carbon-nitrogen hydrolase"/>
    <property type="match status" value="1"/>
</dbReference>
<accession>A0A212RLN6</accession>
<evidence type="ECO:0000256" key="2">
    <source>
        <dbReference type="ARBA" id="ARBA00010065"/>
    </source>
</evidence>
<evidence type="ECO:0000259" key="10">
    <source>
        <dbReference type="PROSITE" id="PS50263"/>
    </source>
</evidence>
<keyword evidence="3 9" id="KW-1003">Cell membrane</keyword>
<dbReference type="PANTHER" id="PTHR38686:SF1">
    <property type="entry name" value="APOLIPOPROTEIN N-ACYLTRANSFERASE"/>
    <property type="match status" value="1"/>
</dbReference>
<keyword evidence="6 9" id="KW-1133">Transmembrane helix</keyword>
<reference evidence="12" key="1">
    <citation type="submission" date="2017-06" db="EMBL/GenBank/DDBJ databases">
        <authorList>
            <person name="Varghese N."/>
            <person name="Submissions S."/>
        </authorList>
    </citation>
    <scope>NUCLEOTIDE SEQUENCE [LARGE SCALE GENOMIC DNA]</scope>
    <source>
        <strain evidence="12">DSM 137</strain>
    </source>
</reference>
<keyword evidence="11" id="KW-0449">Lipoprotein</keyword>
<evidence type="ECO:0000256" key="5">
    <source>
        <dbReference type="ARBA" id="ARBA00022692"/>
    </source>
</evidence>
<dbReference type="HAMAP" id="MF_01148">
    <property type="entry name" value="Lnt"/>
    <property type="match status" value="1"/>
</dbReference>
<keyword evidence="4 9" id="KW-0808">Transferase</keyword>
<dbReference type="AlphaFoldDB" id="A0A212RLN6"/>
<keyword evidence="5 9" id="KW-0812">Transmembrane</keyword>
<evidence type="ECO:0000313" key="11">
    <source>
        <dbReference type="EMBL" id="SNB73388.1"/>
    </source>
</evidence>
<feature type="transmembrane region" description="Helical" evidence="9">
    <location>
        <begin position="168"/>
        <end position="192"/>
    </location>
</feature>
<dbReference type="CDD" id="cd07571">
    <property type="entry name" value="ALP_N-acyl_transferase"/>
    <property type="match status" value="1"/>
</dbReference>
<evidence type="ECO:0000256" key="8">
    <source>
        <dbReference type="ARBA" id="ARBA00023315"/>
    </source>
</evidence>
<dbReference type="Pfam" id="PF00795">
    <property type="entry name" value="CN_hydrolase"/>
    <property type="match status" value="1"/>
</dbReference>
<evidence type="ECO:0000313" key="12">
    <source>
        <dbReference type="Proteomes" id="UP000198418"/>
    </source>
</evidence>
<protein>
    <recommendedName>
        <fullName evidence="9">Apolipoprotein N-acyltransferase</fullName>
        <shortName evidence="9">ALP N-acyltransferase</shortName>
        <ecNumber evidence="9">2.3.1.269</ecNumber>
    </recommendedName>
</protein>
<comment type="caution">
    <text evidence="9">Lacks conserved residue(s) required for the propagation of feature annotation.</text>
</comment>
<name>A0A212RLN6_RHOAC</name>
<dbReference type="RefSeq" id="WP_088520913.1">
    <property type="nucleotide sequence ID" value="NZ_FYDG01000005.1"/>
</dbReference>
<dbReference type="PROSITE" id="PS50263">
    <property type="entry name" value="CN_HYDROLASE"/>
    <property type="match status" value="1"/>
</dbReference>
<evidence type="ECO:0000256" key="3">
    <source>
        <dbReference type="ARBA" id="ARBA00022475"/>
    </source>
</evidence>
<feature type="domain" description="CN hydrolase" evidence="10">
    <location>
        <begin position="238"/>
        <end position="489"/>
    </location>
</feature>
<dbReference type="NCBIfam" id="TIGR00546">
    <property type="entry name" value="lnt"/>
    <property type="match status" value="1"/>
</dbReference>
<sequence>MLTFSQKVMLSDGWSRRLIAFFSGAVGVLALAPIGFFPAFFVPMTAAVWLIDGSAGENRWASLRRAAAAGWWLGFGYFVAGLWWLGVAFLAEADRFAWALPLGVLGLPAGLAFFTALGFALARLLWSPGAARVFALAAGLTVAEWLRGHILTGFPWNDFGMALGDNPLFAQFASVGGLYSLTVLSVLLFAAPALLGKGGRGRKAVALSLAGFVALALFGAARLQGKVETVKGVKLRVVQANVANDEFRADRRSELLDRYLKLSDRSTSPQTTGLTDVTHVFWSESVFPFLLAQDPAALSAIAARMQTAILFTGAARAEIEARRPHYFNSLAVIQKGEIKEWFDKMHLTPFGEYMPLAGALARLGLSPFAWSPGTFDAGEYSRVLTAPGLPAVFPLICYESIFPEEVAARLSDLNARPGLILNVTNDGWFGVTSGPYQHLSQARLRAIEQGLPMVRSANTGVSAIIDPYGRLLASTSLGTEAVLDGSLPKALPATFYSQHWRLAPAIAWLIVLAAALIRPRNI</sequence>
<dbReference type="Pfam" id="PF20154">
    <property type="entry name" value="LNT_N"/>
    <property type="match status" value="1"/>
</dbReference>
<dbReference type="InterPro" id="IPR036526">
    <property type="entry name" value="C-N_Hydrolase_sf"/>
</dbReference>
<feature type="transmembrane region" description="Helical" evidence="9">
    <location>
        <begin position="20"/>
        <end position="51"/>
    </location>
</feature>
<organism evidence="11 12">
    <name type="scientific">Rhodoblastus acidophilus</name>
    <name type="common">Rhodopseudomonas acidophila</name>
    <dbReference type="NCBI Taxonomy" id="1074"/>
    <lineage>
        <taxon>Bacteria</taxon>
        <taxon>Pseudomonadati</taxon>
        <taxon>Pseudomonadota</taxon>
        <taxon>Alphaproteobacteria</taxon>
        <taxon>Hyphomicrobiales</taxon>
        <taxon>Rhodoblastaceae</taxon>
        <taxon>Rhodoblastus</taxon>
    </lineage>
</organism>
<dbReference type="GO" id="GO:0005886">
    <property type="term" value="C:plasma membrane"/>
    <property type="evidence" value="ECO:0007669"/>
    <property type="project" value="UniProtKB-SubCell"/>
</dbReference>
<evidence type="ECO:0000256" key="6">
    <source>
        <dbReference type="ARBA" id="ARBA00022989"/>
    </source>
</evidence>
<dbReference type="SUPFAM" id="SSF56317">
    <property type="entry name" value="Carbon-nitrogen hydrolase"/>
    <property type="match status" value="1"/>
</dbReference>
<evidence type="ECO:0000256" key="4">
    <source>
        <dbReference type="ARBA" id="ARBA00022679"/>
    </source>
</evidence>
<comment type="catalytic activity">
    <reaction evidence="9">
        <text>N-terminal S-1,2-diacyl-sn-glyceryl-L-cysteinyl-[lipoprotein] + a glycerophospholipid = N-acyl-S-1,2-diacyl-sn-glyceryl-L-cysteinyl-[lipoprotein] + a 2-acyl-sn-glycero-3-phospholipid + H(+)</text>
        <dbReference type="Rhea" id="RHEA:48228"/>
        <dbReference type="Rhea" id="RHEA-COMP:14681"/>
        <dbReference type="Rhea" id="RHEA-COMP:14684"/>
        <dbReference type="ChEBI" id="CHEBI:15378"/>
        <dbReference type="ChEBI" id="CHEBI:136912"/>
        <dbReference type="ChEBI" id="CHEBI:140656"/>
        <dbReference type="ChEBI" id="CHEBI:140657"/>
        <dbReference type="ChEBI" id="CHEBI:140660"/>
        <dbReference type="EC" id="2.3.1.269"/>
    </reaction>
</comment>
<dbReference type="UniPathway" id="UPA00666"/>
<gene>
    <name evidence="9" type="primary">lnt</name>
    <name evidence="11" type="ORF">SAMN06265338_105137</name>
</gene>
<dbReference type="Proteomes" id="UP000198418">
    <property type="component" value="Unassembled WGS sequence"/>
</dbReference>
<evidence type="ECO:0000256" key="9">
    <source>
        <dbReference type="HAMAP-Rule" id="MF_01148"/>
    </source>
</evidence>
<comment type="similarity">
    <text evidence="2 9">Belongs to the CN hydrolase family. Apolipoprotein N-acyltransferase subfamily.</text>
</comment>
<keyword evidence="8 9" id="KW-0012">Acyltransferase</keyword>
<dbReference type="InterPro" id="IPR004563">
    <property type="entry name" value="Apolipo_AcylTrfase"/>
</dbReference>
<evidence type="ECO:0000256" key="1">
    <source>
        <dbReference type="ARBA" id="ARBA00004651"/>
    </source>
</evidence>
<dbReference type="GO" id="GO:0016410">
    <property type="term" value="F:N-acyltransferase activity"/>
    <property type="evidence" value="ECO:0007669"/>
    <property type="project" value="UniProtKB-UniRule"/>
</dbReference>
<dbReference type="GO" id="GO:0042158">
    <property type="term" value="P:lipoprotein biosynthetic process"/>
    <property type="evidence" value="ECO:0007669"/>
    <property type="project" value="UniProtKB-UniRule"/>
</dbReference>
<dbReference type="InterPro" id="IPR045378">
    <property type="entry name" value="LNT_N"/>
</dbReference>